<name>A0AA42QQ61_ACIJO</name>
<comment type="caution">
    <text evidence="1">The sequence shown here is derived from an EMBL/GenBank/DDBJ whole genome shotgun (WGS) entry which is preliminary data.</text>
</comment>
<organism evidence="1 2">
    <name type="scientific">Acinetobacter johnsonii</name>
    <dbReference type="NCBI Taxonomy" id="40214"/>
    <lineage>
        <taxon>Bacteria</taxon>
        <taxon>Pseudomonadati</taxon>
        <taxon>Pseudomonadota</taxon>
        <taxon>Gammaproteobacteria</taxon>
        <taxon>Moraxellales</taxon>
        <taxon>Moraxellaceae</taxon>
        <taxon>Acinetobacter</taxon>
    </lineage>
</organism>
<proteinExistence type="predicted"/>
<accession>A0AA42QQ61</accession>
<reference evidence="1" key="1">
    <citation type="submission" date="2022-09" db="EMBL/GenBank/DDBJ databases">
        <title>Intensive care unit water sources are persistently colonized with multi-drug resistant bacteria and are the site of extensive horizontal gene transfer of antibiotic resistance genes.</title>
        <authorList>
            <person name="Diorio-Toth L."/>
        </authorList>
    </citation>
    <scope>NUCLEOTIDE SEQUENCE</scope>
    <source>
        <strain evidence="1">GD03725</strain>
    </source>
</reference>
<gene>
    <name evidence="1" type="ORF">N5I27_05335</name>
</gene>
<protein>
    <submittedName>
        <fullName evidence="1">Uncharacterized protein</fullName>
    </submittedName>
</protein>
<dbReference type="RefSeq" id="WP_161489506.1">
    <property type="nucleotide sequence ID" value="NZ_JAOCCI010000019.1"/>
</dbReference>
<dbReference type="Proteomes" id="UP001161567">
    <property type="component" value="Unassembled WGS sequence"/>
</dbReference>
<sequence length="49" mass="5693">MSTSICHNRVFVLADILFIMRNNRLNSWGFLVQRCDFDPSLSIGGYRLD</sequence>
<dbReference type="AlphaFoldDB" id="A0AA42QQ61"/>
<dbReference type="EMBL" id="JAOCIL010000001">
    <property type="protein sequence ID" value="MDH1437833.1"/>
    <property type="molecule type" value="Genomic_DNA"/>
</dbReference>
<evidence type="ECO:0000313" key="2">
    <source>
        <dbReference type="Proteomes" id="UP001161567"/>
    </source>
</evidence>
<evidence type="ECO:0000313" key="1">
    <source>
        <dbReference type="EMBL" id="MDH1437833.1"/>
    </source>
</evidence>